<evidence type="ECO:0000259" key="2">
    <source>
        <dbReference type="SMART" id="SM00849"/>
    </source>
</evidence>
<dbReference type="AlphaFoldDB" id="A0A380TLJ8"/>
<dbReference type="InterPro" id="IPR036866">
    <property type="entry name" value="RibonucZ/Hydroxyglut_hydro"/>
</dbReference>
<dbReference type="Gene3D" id="3.60.15.10">
    <property type="entry name" value="Ribonuclease Z/Hydroxyacylglutathione hydrolase-like"/>
    <property type="match status" value="1"/>
</dbReference>
<feature type="chain" id="PRO_5016788513" evidence="1">
    <location>
        <begin position="21"/>
        <end position="286"/>
    </location>
</feature>
<feature type="domain" description="Metallo-beta-lactamase" evidence="2">
    <location>
        <begin position="36"/>
        <end position="221"/>
    </location>
</feature>
<dbReference type="Proteomes" id="UP000254649">
    <property type="component" value="Unassembled WGS sequence"/>
</dbReference>
<sequence>MTFKKAVLATALLTISTMAAAELKVDVYHANPNSFSVTSTLVTGEKEAILIDSGFTRADALRIAAKVLDSNKTLTTILVSQADPDYYFGVETLKSIFPDVNVVTTPAVLAKIEAKLDTKLKTWSPKMGANAPSKPVLPKVLAKNSLTLEGETLEIRGTTGVLAHRPYVWIPSIKTITGNIGVFGNMNVWTADTATEEHRQAWLAQLDEMKALKPTKVIPGHMAEGTALDSSAIDFTKGYLTRFEQVLANSKSSQDVIAGMEKSYPNLPAKFNLELGAKVNKGEMKW</sequence>
<dbReference type="InterPro" id="IPR050855">
    <property type="entry name" value="NDM-1-like"/>
</dbReference>
<dbReference type="PANTHER" id="PTHR42951">
    <property type="entry name" value="METALLO-BETA-LACTAMASE DOMAIN-CONTAINING"/>
    <property type="match status" value="1"/>
</dbReference>
<evidence type="ECO:0000313" key="3">
    <source>
        <dbReference type="EMBL" id="SUT87413.1"/>
    </source>
</evidence>
<keyword evidence="1" id="KW-0732">Signal</keyword>
<evidence type="ECO:0000313" key="4">
    <source>
        <dbReference type="Proteomes" id="UP000254649"/>
    </source>
</evidence>
<evidence type="ECO:0000256" key="1">
    <source>
        <dbReference type="SAM" id="SignalP"/>
    </source>
</evidence>
<gene>
    <name evidence="3" type="ORF">NCTC10801_00167</name>
</gene>
<name>A0A380TLJ8_9PAST</name>
<dbReference type="InterPro" id="IPR001279">
    <property type="entry name" value="Metallo-B-lactamas"/>
</dbReference>
<protein>
    <submittedName>
        <fullName evidence="3">Arsenate reductase and related proteins, glutaredoxin family</fullName>
    </submittedName>
</protein>
<accession>A0A380TLJ8</accession>
<proteinExistence type="predicted"/>
<dbReference type="PANTHER" id="PTHR42951:SF14">
    <property type="entry name" value="METALLO-BETA-LACTAMASE SUPERFAMILY PROTEIN"/>
    <property type="match status" value="1"/>
</dbReference>
<dbReference type="EMBL" id="UFRQ01000003">
    <property type="protein sequence ID" value="SUT87413.1"/>
    <property type="molecule type" value="Genomic_DNA"/>
</dbReference>
<dbReference type="Pfam" id="PF00753">
    <property type="entry name" value="Lactamase_B"/>
    <property type="match status" value="1"/>
</dbReference>
<dbReference type="OrthoDB" id="8441428at2"/>
<organism evidence="3 4">
    <name type="scientific">[Actinobacillus] rossii</name>
    <dbReference type="NCBI Taxonomy" id="123820"/>
    <lineage>
        <taxon>Bacteria</taxon>
        <taxon>Pseudomonadati</taxon>
        <taxon>Pseudomonadota</taxon>
        <taxon>Gammaproteobacteria</taxon>
        <taxon>Pasteurellales</taxon>
        <taxon>Pasteurellaceae</taxon>
    </lineage>
</organism>
<dbReference type="CDD" id="cd07739">
    <property type="entry name" value="metallo-hydrolase-like_MBL-fold"/>
    <property type="match status" value="1"/>
</dbReference>
<feature type="signal peptide" evidence="1">
    <location>
        <begin position="1"/>
        <end position="20"/>
    </location>
</feature>
<keyword evidence="4" id="KW-1185">Reference proteome</keyword>
<reference evidence="3 4" key="1">
    <citation type="submission" date="2018-06" db="EMBL/GenBank/DDBJ databases">
        <authorList>
            <consortium name="Pathogen Informatics"/>
            <person name="Doyle S."/>
        </authorList>
    </citation>
    <scope>NUCLEOTIDE SEQUENCE [LARGE SCALE GENOMIC DNA]</scope>
    <source>
        <strain evidence="3 4">NCTC10801</strain>
    </source>
</reference>
<dbReference type="SUPFAM" id="SSF56281">
    <property type="entry name" value="Metallo-hydrolase/oxidoreductase"/>
    <property type="match status" value="1"/>
</dbReference>
<dbReference type="SMART" id="SM00849">
    <property type="entry name" value="Lactamase_B"/>
    <property type="match status" value="1"/>
</dbReference>